<evidence type="ECO:0000313" key="1">
    <source>
        <dbReference type="EMBL" id="KKL48763.1"/>
    </source>
</evidence>
<protein>
    <recommendedName>
        <fullName evidence="2">Radical SAM core domain-containing protein</fullName>
    </recommendedName>
</protein>
<dbReference type="EMBL" id="LAZR01033201">
    <property type="protein sequence ID" value="KKL48763.1"/>
    <property type="molecule type" value="Genomic_DNA"/>
</dbReference>
<name>A0A0F9CHL0_9ZZZZ</name>
<comment type="caution">
    <text evidence="1">The sequence shown here is derived from an EMBL/GenBank/DDBJ whole genome shotgun (WGS) entry which is preliminary data.</text>
</comment>
<sequence length="111" mass="12872">FIPIIPFLEDSENNMEDVIRKSKEAGADFLLFSPGLSMRDSQAEFFLKKLKDSKHSKIIKPLLNLYKGQMQPPSDYVKTLHLKLLSLCQKYDLAVRINVQILLEKKWPKIP</sequence>
<accession>A0A0F9CHL0</accession>
<dbReference type="AlphaFoldDB" id="A0A0F9CHL0"/>
<proteinExistence type="predicted"/>
<organism evidence="1">
    <name type="scientific">marine sediment metagenome</name>
    <dbReference type="NCBI Taxonomy" id="412755"/>
    <lineage>
        <taxon>unclassified sequences</taxon>
        <taxon>metagenomes</taxon>
        <taxon>ecological metagenomes</taxon>
    </lineage>
</organism>
<evidence type="ECO:0008006" key="2">
    <source>
        <dbReference type="Google" id="ProtNLM"/>
    </source>
</evidence>
<reference evidence="1" key="1">
    <citation type="journal article" date="2015" name="Nature">
        <title>Complex archaea that bridge the gap between prokaryotes and eukaryotes.</title>
        <authorList>
            <person name="Spang A."/>
            <person name="Saw J.H."/>
            <person name="Jorgensen S.L."/>
            <person name="Zaremba-Niedzwiedzka K."/>
            <person name="Martijn J."/>
            <person name="Lind A.E."/>
            <person name="van Eijk R."/>
            <person name="Schleper C."/>
            <person name="Guy L."/>
            <person name="Ettema T.J."/>
        </authorList>
    </citation>
    <scope>NUCLEOTIDE SEQUENCE</scope>
</reference>
<gene>
    <name evidence="1" type="ORF">LCGC14_2322240</name>
</gene>
<feature type="non-terminal residue" evidence="1">
    <location>
        <position position="1"/>
    </location>
</feature>